<accession>A0A927MYU5</accession>
<proteinExistence type="predicted"/>
<dbReference type="Proteomes" id="UP000638648">
    <property type="component" value="Unassembled WGS sequence"/>
</dbReference>
<evidence type="ECO:0000313" key="1">
    <source>
        <dbReference type="EMBL" id="MBE1608849.1"/>
    </source>
</evidence>
<name>A0A927MYU5_9ACTN</name>
<gene>
    <name evidence="1" type="ORF">HEB94_005697</name>
</gene>
<keyword evidence="2" id="KW-1185">Reference proteome</keyword>
<dbReference type="AlphaFoldDB" id="A0A927MYU5"/>
<dbReference type="EMBL" id="JADBEM010000001">
    <property type="protein sequence ID" value="MBE1608849.1"/>
    <property type="molecule type" value="Genomic_DNA"/>
</dbReference>
<dbReference type="RefSeq" id="WP_192752549.1">
    <property type="nucleotide sequence ID" value="NZ_BAABJL010000119.1"/>
</dbReference>
<protein>
    <submittedName>
        <fullName evidence="1">Uncharacterized protein</fullName>
    </submittedName>
</protein>
<organism evidence="1 2">
    <name type="scientific">Actinopolymorpha pittospori</name>
    <dbReference type="NCBI Taxonomy" id="648752"/>
    <lineage>
        <taxon>Bacteria</taxon>
        <taxon>Bacillati</taxon>
        <taxon>Actinomycetota</taxon>
        <taxon>Actinomycetes</taxon>
        <taxon>Propionibacteriales</taxon>
        <taxon>Actinopolymorphaceae</taxon>
        <taxon>Actinopolymorpha</taxon>
    </lineage>
</organism>
<comment type="caution">
    <text evidence="1">The sequence shown here is derived from an EMBL/GenBank/DDBJ whole genome shotgun (WGS) entry which is preliminary data.</text>
</comment>
<evidence type="ECO:0000313" key="2">
    <source>
        <dbReference type="Proteomes" id="UP000638648"/>
    </source>
</evidence>
<sequence>MAELTFRCLRVTPDPNAASPTLVVRLGLTETTGADVHAVVLRCQIQLEPHRREYADHEVEAVGCMLGDRTGRDAESEPLRFGFATQTVSSFTGSTEVDLPVPCSYDLEVAANQYMYALDGGVAPLLLLFSGTVFTTSATGLSVHPVARDSSARFSMPVSVWRAAMDLHFPGKAWLRLRRETFDALHRYRARRGLLTWDDAVERLLKEAAP</sequence>
<dbReference type="InterPro" id="IPR045730">
    <property type="entry name" value="DUF6084"/>
</dbReference>
<dbReference type="Pfam" id="PF19562">
    <property type="entry name" value="DUF6084"/>
    <property type="match status" value="1"/>
</dbReference>
<reference evidence="1" key="1">
    <citation type="submission" date="2020-10" db="EMBL/GenBank/DDBJ databases">
        <title>Sequencing the genomes of 1000 actinobacteria strains.</title>
        <authorList>
            <person name="Klenk H.-P."/>
        </authorList>
    </citation>
    <scope>NUCLEOTIDE SEQUENCE</scope>
    <source>
        <strain evidence="1">DSM 45354</strain>
    </source>
</reference>